<keyword evidence="1" id="KW-0732">Signal</keyword>
<comment type="caution">
    <text evidence="2">The sequence shown here is derived from an EMBL/GenBank/DDBJ whole genome shotgun (WGS) entry which is preliminary data.</text>
</comment>
<feature type="signal peptide" evidence="1">
    <location>
        <begin position="1"/>
        <end position="22"/>
    </location>
</feature>
<keyword evidence="3" id="KW-1185">Reference proteome</keyword>
<gene>
    <name evidence="2" type="ORF">CLV57_3510</name>
</gene>
<dbReference type="OrthoDB" id="852250at2"/>
<reference evidence="2 3" key="1">
    <citation type="submission" date="2017-11" db="EMBL/GenBank/DDBJ databases">
        <title>Genomic Encyclopedia of Archaeal and Bacterial Type Strains, Phase II (KMG-II): From Individual Species to Whole Genera.</title>
        <authorList>
            <person name="Goeker M."/>
        </authorList>
    </citation>
    <scope>NUCLEOTIDE SEQUENCE [LARGE SCALE GENOMIC DNA]</scope>
    <source>
        <strain evidence="2 3">DSM 28175</strain>
    </source>
</reference>
<evidence type="ECO:0000256" key="1">
    <source>
        <dbReference type="SAM" id="SignalP"/>
    </source>
</evidence>
<dbReference type="RefSeq" id="WP_100342647.1">
    <property type="nucleotide sequence ID" value="NZ_PGFJ01000002.1"/>
</dbReference>
<accession>A0A2H9VPZ3</accession>
<evidence type="ECO:0000313" key="3">
    <source>
        <dbReference type="Proteomes" id="UP000242687"/>
    </source>
</evidence>
<dbReference type="AlphaFoldDB" id="A0A2H9VPZ3"/>
<protein>
    <submittedName>
        <fullName evidence="2">Uncharacterized protein</fullName>
    </submittedName>
</protein>
<evidence type="ECO:0000313" key="2">
    <source>
        <dbReference type="EMBL" id="PJJ80360.1"/>
    </source>
</evidence>
<dbReference type="Proteomes" id="UP000242687">
    <property type="component" value="Unassembled WGS sequence"/>
</dbReference>
<proteinExistence type="predicted"/>
<dbReference type="EMBL" id="PGFJ01000002">
    <property type="protein sequence ID" value="PJJ80360.1"/>
    <property type="molecule type" value="Genomic_DNA"/>
</dbReference>
<sequence length="201" mass="22794">MPKSLVYFLFVFSLILSSSSIAATTYQQSLIDTTISLIIKGRIEINPKPAFIEIQENNGQLNIAYTVVSNINFADMLADSAYQNSYRKYKQGKANIWPSKSFYKKYGNFATDVLSTKDKGLTDLLAQLHASNVQEIERNNENAQRHLLDGANFYLIETTPTGTRQIQAESPDEKSHPLLYKILAKCREIYRSAHPDNTGFW</sequence>
<feature type="chain" id="PRO_5014195873" evidence="1">
    <location>
        <begin position="23"/>
        <end position="201"/>
    </location>
</feature>
<organism evidence="2 3">
    <name type="scientific">Mucilaginibacter auburnensis</name>
    <dbReference type="NCBI Taxonomy" id="1457233"/>
    <lineage>
        <taxon>Bacteria</taxon>
        <taxon>Pseudomonadati</taxon>
        <taxon>Bacteroidota</taxon>
        <taxon>Sphingobacteriia</taxon>
        <taxon>Sphingobacteriales</taxon>
        <taxon>Sphingobacteriaceae</taxon>
        <taxon>Mucilaginibacter</taxon>
    </lineage>
</organism>
<name>A0A2H9VPZ3_9SPHI</name>